<dbReference type="Proteomes" id="UP000541444">
    <property type="component" value="Unassembled WGS sequence"/>
</dbReference>
<dbReference type="GO" id="GO:0010181">
    <property type="term" value="F:FMN binding"/>
    <property type="evidence" value="ECO:0007669"/>
    <property type="project" value="TreeGrafter"/>
</dbReference>
<dbReference type="AlphaFoldDB" id="A0A7J7MGJ0"/>
<reference evidence="9 10" key="1">
    <citation type="journal article" date="2020" name="IScience">
        <title>Genome Sequencing of the Endangered Kingdonia uniflora (Circaeasteraceae, Ranunculales) Reveals Potential Mechanisms of Evolutionary Specialization.</title>
        <authorList>
            <person name="Sun Y."/>
            <person name="Deng T."/>
            <person name="Zhang A."/>
            <person name="Moore M.J."/>
            <person name="Landis J.B."/>
            <person name="Lin N."/>
            <person name="Zhang H."/>
            <person name="Zhang X."/>
            <person name="Huang J."/>
            <person name="Zhang X."/>
            <person name="Sun H."/>
            <person name="Wang H."/>
        </authorList>
    </citation>
    <scope>NUCLEOTIDE SEQUENCE [LARGE SCALE GENOMIC DNA]</scope>
    <source>
        <strain evidence="9">TB1705</strain>
        <tissue evidence="9">Leaf</tissue>
    </source>
</reference>
<keyword evidence="4" id="KW-0288">FMN</keyword>
<dbReference type="GO" id="GO:0005829">
    <property type="term" value="C:cytosol"/>
    <property type="evidence" value="ECO:0007669"/>
    <property type="project" value="TreeGrafter"/>
</dbReference>
<evidence type="ECO:0000259" key="8">
    <source>
        <dbReference type="Pfam" id="PF00667"/>
    </source>
</evidence>
<proteinExistence type="predicted"/>
<keyword evidence="3" id="KW-0285">Flavoprotein</keyword>
<dbReference type="SUPFAM" id="SSF63380">
    <property type="entry name" value="Riboflavin synthase domain-like"/>
    <property type="match status" value="1"/>
</dbReference>
<dbReference type="PANTHER" id="PTHR19384">
    <property type="entry name" value="NITRIC OXIDE SYNTHASE-RELATED"/>
    <property type="match status" value="1"/>
</dbReference>
<dbReference type="InterPro" id="IPR003097">
    <property type="entry name" value="CysJ-like_FAD-binding"/>
</dbReference>
<gene>
    <name evidence="9" type="ORF">GIB67_037685</name>
</gene>
<evidence type="ECO:0000256" key="3">
    <source>
        <dbReference type="ARBA" id="ARBA00022630"/>
    </source>
</evidence>
<dbReference type="PANTHER" id="PTHR19384:SF10">
    <property type="entry name" value="NADPH-DEPENDENT DIFLAVIN OXIDOREDUCTASE 1"/>
    <property type="match status" value="1"/>
</dbReference>
<keyword evidence="2" id="KW-0963">Cytoplasm</keyword>
<dbReference type="GO" id="GO:0016491">
    <property type="term" value="F:oxidoreductase activity"/>
    <property type="evidence" value="ECO:0007669"/>
    <property type="project" value="UniProtKB-KW"/>
</dbReference>
<dbReference type="OrthoDB" id="1856718at2759"/>
<dbReference type="InterPro" id="IPR023173">
    <property type="entry name" value="NADPH_Cyt_P450_Rdtase_alpha"/>
</dbReference>
<keyword evidence="6" id="KW-0521">NADP</keyword>
<dbReference type="Gene3D" id="1.20.990.10">
    <property type="entry name" value="NADPH-cytochrome p450 Reductase, Chain A, domain 3"/>
    <property type="match status" value="1"/>
</dbReference>
<evidence type="ECO:0000313" key="10">
    <source>
        <dbReference type="Proteomes" id="UP000541444"/>
    </source>
</evidence>
<evidence type="ECO:0000256" key="1">
    <source>
        <dbReference type="ARBA" id="ARBA00001974"/>
    </source>
</evidence>
<keyword evidence="10" id="KW-1185">Reference proteome</keyword>
<dbReference type="EMBL" id="JACGCM010001546">
    <property type="protein sequence ID" value="KAF6153981.1"/>
    <property type="molecule type" value="Genomic_DNA"/>
</dbReference>
<comment type="cofactor">
    <cofactor evidence="1">
        <name>FAD</name>
        <dbReference type="ChEBI" id="CHEBI:57692"/>
    </cofactor>
</comment>
<name>A0A7J7MGJ0_9MAGN</name>
<comment type="caution">
    <text evidence="9">The sequence shown here is derived from an EMBL/GenBank/DDBJ whole genome shotgun (WGS) entry which is preliminary data.</text>
</comment>
<evidence type="ECO:0000313" key="9">
    <source>
        <dbReference type="EMBL" id="KAF6153981.1"/>
    </source>
</evidence>
<keyword evidence="7" id="KW-0560">Oxidoreductase</keyword>
<evidence type="ECO:0000256" key="4">
    <source>
        <dbReference type="ARBA" id="ARBA00022643"/>
    </source>
</evidence>
<dbReference type="GO" id="GO:0050660">
    <property type="term" value="F:flavin adenine dinucleotide binding"/>
    <property type="evidence" value="ECO:0007669"/>
    <property type="project" value="TreeGrafter"/>
</dbReference>
<dbReference type="FunFam" id="1.20.990.10:FF:000015">
    <property type="entry name" value="NADPH-dependent diflavin oxidoreductase 1"/>
    <property type="match status" value="1"/>
</dbReference>
<feature type="domain" description="Sulfite reductase [NADPH] flavoprotein alpha-component-like FAD-binding" evidence="8">
    <location>
        <begin position="67"/>
        <end position="198"/>
    </location>
</feature>
<sequence>MIMNKQLTKVNCGRNVHHFELETLSSDIKWVMFLRFSLVKILMLWKPLYITVEPKSIQTGIPDISVTRTPIKLRTFVELAMDITSASPRRYFFEVMSFFATAEHEKERLQYFSSPKGRDDLYQYSQKERKTVLEVSEDFPSVQMPLEWLVQLVPPLKTRPFSISSSPASHLNQVHLTVSVVSWMTPFKRKRSGFYSTWLSGLDPKGVQIPVWFS</sequence>
<organism evidence="9 10">
    <name type="scientific">Kingdonia uniflora</name>
    <dbReference type="NCBI Taxonomy" id="39325"/>
    <lineage>
        <taxon>Eukaryota</taxon>
        <taxon>Viridiplantae</taxon>
        <taxon>Streptophyta</taxon>
        <taxon>Embryophyta</taxon>
        <taxon>Tracheophyta</taxon>
        <taxon>Spermatophyta</taxon>
        <taxon>Magnoliopsida</taxon>
        <taxon>Ranunculales</taxon>
        <taxon>Circaeasteraceae</taxon>
        <taxon>Kingdonia</taxon>
    </lineage>
</organism>
<evidence type="ECO:0000256" key="5">
    <source>
        <dbReference type="ARBA" id="ARBA00022827"/>
    </source>
</evidence>
<protein>
    <recommendedName>
        <fullName evidence="8">Sulfite reductase [NADPH] flavoprotein alpha-component-like FAD-binding domain-containing protein</fullName>
    </recommendedName>
</protein>
<evidence type="ECO:0000256" key="2">
    <source>
        <dbReference type="ARBA" id="ARBA00022490"/>
    </source>
</evidence>
<accession>A0A7J7MGJ0</accession>
<keyword evidence="5" id="KW-0274">FAD</keyword>
<dbReference type="InterPro" id="IPR017938">
    <property type="entry name" value="Riboflavin_synthase-like_b-brl"/>
</dbReference>
<evidence type="ECO:0000256" key="7">
    <source>
        <dbReference type="ARBA" id="ARBA00023002"/>
    </source>
</evidence>
<dbReference type="Pfam" id="PF00667">
    <property type="entry name" value="FAD_binding_1"/>
    <property type="match status" value="1"/>
</dbReference>
<evidence type="ECO:0000256" key="6">
    <source>
        <dbReference type="ARBA" id="ARBA00022857"/>
    </source>
</evidence>